<dbReference type="InterPro" id="IPR014036">
    <property type="entry name" value="DeoR-like_C"/>
</dbReference>
<gene>
    <name evidence="5" type="ORF">ACFQWB_15645</name>
</gene>
<reference evidence="6" key="1">
    <citation type="journal article" date="2019" name="Int. J. Syst. Evol. Microbiol.">
        <title>The Global Catalogue of Microorganisms (GCM) 10K type strain sequencing project: providing services to taxonomists for standard genome sequencing and annotation.</title>
        <authorList>
            <consortium name="The Broad Institute Genomics Platform"/>
            <consortium name="The Broad Institute Genome Sequencing Center for Infectious Disease"/>
            <person name="Wu L."/>
            <person name="Ma J."/>
        </authorList>
    </citation>
    <scope>NUCLEOTIDE SEQUENCE [LARGE SCALE GENOMIC DNA]</scope>
    <source>
        <strain evidence="6">JCM 18657</strain>
    </source>
</reference>
<dbReference type="SMART" id="SM00420">
    <property type="entry name" value="HTH_DEOR"/>
    <property type="match status" value="1"/>
</dbReference>
<keyword evidence="6" id="KW-1185">Reference proteome</keyword>
<evidence type="ECO:0000313" key="6">
    <source>
        <dbReference type="Proteomes" id="UP001596528"/>
    </source>
</evidence>
<name>A0ABW2V9N3_9BACL</name>
<keyword evidence="3" id="KW-0804">Transcription</keyword>
<dbReference type="PANTHER" id="PTHR30363">
    <property type="entry name" value="HTH-TYPE TRANSCRIPTIONAL REGULATOR SRLR-RELATED"/>
    <property type="match status" value="1"/>
</dbReference>
<dbReference type="RefSeq" id="WP_138788545.1">
    <property type="nucleotide sequence ID" value="NZ_JBHTGQ010000041.1"/>
</dbReference>
<dbReference type="PRINTS" id="PR00037">
    <property type="entry name" value="HTHLACR"/>
</dbReference>
<protein>
    <submittedName>
        <fullName evidence="5">DeoR/GlpR family DNA-binding transcription regulator</fullName>
    </submittedName>
</protein>
<dbReference type="SMART" id="SM01134">
    <property type="entry name" value="DeoRC"/>
    <property type="match status" value="1"/>
</dbReference>
<dbReference type="InterPro" id="IPR036388">
    <property type="entry name" value="WH-like_DNA-bd_sf"/>
</dbReference>
<dbReference type="Gene3D" id="1.10.10.10">
    <property type="entry name" value="Winged helix-like DNA-binding domain superfamily/Winged helix DNA-binding domain"/>
    <property type="match status" value="1"/>
</dbReference>
<feature type="domain" description="HTH deoR-type" evidence="4">
    <location>
        <begin position="3"/>
        <end position="58"/>
    </location>
</feature>
<dbReference type="InterPro" id="IPR001034">
    <property type="entry name" value="DeoR_HTH"/>
</dbReference>
<evidence type="ECO:0000256" key="3">
    <source>
        <dbReference type="ARBA" id="ARBA00023163"/>
    </source>
</evidence>
<evidence type="ECO:0000256" key="2">
    <source>
        <dbReference type="ARBA" id="ARBA00023125"/>
    </source>
</evidence>
<dbReference type="PROSITE" id="PS51000">
    <property type="entry name" value="HTH_DEOR_2"/>
    <property type="match status" value="1"/>
</dbReference>
<dbReference type="InterPro" id="IPR018356">
    <property type="entry name" value="Tscrpt_reg_HTH_DeoR_CS"/>
</dbReference>
<proteinExistence type="predicted"/>
<dbReference type="Pfam" id="PF00455">
    <property type="entry name" value="DeoRC"/>
    <property type="match status" value="1"/>
</dbReference>
<organism evidence="5 6">
    <name type="scientific">Paenibacillus thermoaerophilus</name>
    <dbReference type="NCBI Taxonomy" id="1215385"/>
    <lineage>
        <taxon>Bacteria</taxon>
        <taxon>Bacillati</taxon>
        <taxon>Bacillota</taxon>
        <taxon>Bacilli</taxon>
        <taxon>Bacillales</taxon>
        <taxon>Paenibacillaceae</taxon>
        <taxon>Paenibacillus</taxon>
    </lineage>
</organism>
<dbReference type="Gene3D" id="3.40.50.1360">
    <property type="match status" value="1"/>
</dbReference>
<dbReference type="EMBL" id="JBHTGQ010000041">
    <property type="protein sequence ID" value="MFC7751352.1"/>
    <property type="molecule type" value="Genomic_DNA"/>
</dbReference>
<accession>A0ABW2V9N3</accession>
<dbReference type="InterPro" id="IPR050313">
    <property type="entry name" value="Carb_Metab_HTH_regulators"/>
</dbReference>
<dbReference type="Proteomes" id="UP001596528">
    <property type="component" value="Unassembled WGS sequence"/>
</dbReference>
<dbReference type="SUPFAM" id="SSF100950">
    <property type="entry name" value="NagB/RpiA/CoA transferase-like"/>
    <property type="match status" value="1"/>
</dbReference>
<sequence>MFAEERYKRILEMLQAKGKVTVSELSDALQVSPVTARRDLEKLEERNLLLRTHGGAIPIPAGERDQLIERSFHEKQESHVEEKRAIAEKAASLVADGDSILLTPGTTNTLLASMLHGKKEITLVTNAANIAVAAIQNPEIDVILLGGKMRRKSYALTGPIAEQSLSNLRVDKLFLGVDGFDLDGGLTTPNLSEASINRMMIGIAREVIVVADHTKFGKVTLSHIAAADSAHLVVTDSGISTEYAQRIREAGIRLLIV</sequence>
<evidence type="ECO:0000256" key="1">
    <source>
        <dbReference type="ARBA" id="ARBA00023015"/>
    </source>
</evidence>
<dbReference type="InterPro" id="IPR037171">
    <property type="entry name" value="NagB/RpiA_transferase-like"/>
</dbReference>
<evidence type="ECO:0000313" key="5">
    <source>
        <dbReference type="EMBL" id="MFC7751352.1"/>
    </source>
</evidence>
<dbReference type="PROSITE" id="PS00894">
    <property type="entry name" value="HTH_DEOR_1"/>
    <property type="match status" value="1"/>
</dbReference>
<keyword evidence="2 5" id="KW-0238">DNA-binding</keyword>
<dbReference type="GO" id="GO:0003677">
    <property type="term" value="F:DNA binding"/>
    <property type="evidence" value="ECO:0007669"/>
    <property type="project" value="UniProtKB-KW"/>
</dbReference>
<dbReference type="InterPro" id="IPR011991">
    <property type="entry name" value="ArsR-like_HTH"/>
</dbReference>
<dbReference type="CDD" id="cd00090">
    <property type="entry name" value="HTH_ARSR"/>
    <property type="match status" value="1"/>
</dbReference>
<dbReference type="PANTHER" id="PTHR30363:SF44">
    <property type="entry name" value="AGA OPERON TRANSCRIPTIONAL REPRESSOR-RELATED"/>
    <property type="match status" value="1"/>
</dbReference>
<comment type="caution">
    <text evidence="5">The sequence shown here is derived from an EMBL/GenBank/DDBJ whole genome shotgun (WGS) entry which is preliminary data.</text>
</comment>
<keyword evidence="1" id="KW-0805">Transcription regulation</keyword>
<dbReference type="InterPro" id="IPR036390">
    <property type="entry name" value="WH_DNA-bd_sf"/>
</dbReference>
<dbReference type="SUPFAM" id="SSF46785">
    <property type="entry name" value="Winged helix' DNA-binding domain"/>
    <property type="match status" value="1"/>
</dbReference>
<evidence type="ECO:0000259" key="4">
    <source>
        <dbReference type="PROSITE" id="PS51000"/>
    </source>
</evidence>
<dbReference type="Pfam" id="PF08220">
    <property type="entry name" value="HTH_DeoR"/>
    <property type="match status" value="1"/>
</dbReference>